<evidence type="ECO:0000256" key="3">
    <source>
        <dbReference type="ARBA" id="ARBA00023204"/>
    </source>
</evidence>
<evidence type="ECO:0000259" key="8">
    <source>
        <dbReference type="SMART" id="SM00478"/>
    </source>
</evidence>
<dbReference type="Pfam" id="PF22175">
    <property type="entry name" value="Ogg-HhH"/>
    <property type="match status" value="1"/>
</dbReference>
<dbReference type="AlphaFoldDB" id="A0A5E4LTN0"/>
<dbReference type="Proteomes" id="UP000789941">
    <property type="component" value="Unassembled WGS sequence"/>
</dbReference>
<feature type="active site" evidence="7">
    <location>
        <position position="147"/>
    </location>
</feature>
<evidence type="ECO:0000256" key="7">
    <source>
        <dbReference type="HAMAP-Rule" id="MF_00241"/>
    </source>
</evidence>
<dbReference type="SMART" id="SM00478">
    <property type="entry name" value="ENDO3c"/>
    <property type="match status" value="1"/>
</dbReference>
<evidence type="ECO:0000313" key="10">
    <source>
        <dbReference type="Proteomes" id="UP000789941"/>
    </source>
</evidence>
<keyword evidence="1 7" id="KW-0227">DNA damage</keyword>
<feature type="domain" description="HhH-GPD" evidence="8">
    <location>
        <begin position="46"/>
        <end position="204"/>
    </location>
</feature>
<feature type="active site" evidence="7">
    <location>
        <position position="129"/>
    </location>
</feature>
<dbReference type="InterPro" id="IPR011257">
    <property type="entry name" value="DNA_glycosylase"/>
</dbReference>
<comment type="catalytic activity">
    <reaction evidence="7">
        <text>2'-deoxyribonucleotide-(2'-deoxyribose 5'-phosphate)-2'-deoxyribonucleotide-DNA = a 3'-end 2'-deoxyribonucleotide-(2,3-dehydro-2,3-deoxyribose 5'-phosphate)-DNA + a 5'-end 5'-phospho-2'-deoxyribonucleoside-DNA + H(+)</text>
        <dbReference type="Rhea" id="RHEA:66592"/>
        <dbReference type="Rhea" id="RHEA-COMP:13180"/>
        <dbReference type="Rhea" id="RHEA-COMP:16897"/>
        <dbReference type="Rhea" id="RHEA-COMP:17067"/>
        <dbReference type="ChEBI" id="CHEBI:15378"/>
        <dbReference type="ChEBI" id="CHEBI:136412"/>
        <dbReference type="ChEBI" id="CHEBI:157695"/>
        <dbReference type="ChEBI" id="CHEBI:167181"/>
        <dbReference type="EC" id="4.2.99.18"/>
    </reaction>
</comment>
<name>A0A5E4LTN0_9ARCH</name>
<keyword evidence="3 7" id="KW-0234">DNA repair</keyword>
<keyword evidence="4 7" id="KW-0456">Lyase</keyword>
<dbReference type="EC" id="3.2.2.-" evidence="7"/>
<protein>
    <recommendedName>
        <fullName evidence="7">8-oxoguanine DNA glycosylase/AP lyase</fullName>
    </recommendedName>
    <domain>
        <recommendedName>
            <fullName evidence="7">8-oxoguanine DNA glycosylase</fullName>
            <shortName evidence="7">8-oxoG DNA glycosylase</shortName>
            <ecNumber evidence="7">3.2.2.-</ecNumber>
        </recommendedName>
    </domain>
    <domain>
        <recommendedName>
            <fullName evidence="7">DNA-(apurinic or apyrimidinic site) lyase</fullName>
            <shortName evidence="7">AP lyase</shortName>
            <ecNumber evidence="7">4.2.99.18</ecNumber>
        </recommendedName>
    </domain>
</protein>
<dbReference type="InterPro" id="IPR023170">
    <property type="entry name" value="HhH_base_excis_C"/>
</dbReference>
<dbReference type="SUPFAM" id="SSF48150">
    <property type="entry name" value="DNA-glycosylase"/>
    <property type="match status" value="1"/>
</dbReference>
<dbReference type="InterPro" id="IPR003265">
    <property type="entry name" value="HhH-GPD_domain"/>
</dbReference>
<proteinExistence type="inferred from homology"/>
<evidence type="ECO:0000313" key="9">
    <source>
        <dbReference type="EMBL" id="VVC04433.1"/>
    </source>
</evidence>
<organism evidence="9 10">
    <name type="scientific">Candidatus Bilamarchaeum dharawalense</name>
    <dbReference type="NCBI Taxonomy" id="2885759"/>
    <lineage>
        <taxon>Archaea</taxon>
        <taxon>Candidatus Micrarchaeota</taxon>
        <taxon>Candidatus Micrarchaeia</taxon>
        <taxon>Candidatus Anstonellales</taxon>
        <taxon>Candidatus Bilamarchaeaceae</taxon>
        <taxon>Candidatus Bilamarchaeum</taxon>
    </lineage>
</organism>
<dbReference type="GO" id="GO:0140078">
    <property type="term" value="F:class I DNA-(apurinic or apyrimidinic site) endonuclease activity"/>
    <property type="evidence" value="ECO:0007669"/>
    <property type="project" value="UniProtKB-EC"/>
</dbReference>
<keyword evidence="6 7" id="KW-0326">Glycosidase</keyword>
<accession>A0A5E4LTN0</accession>
<evidence type="ECO:0000256" key="5">
    <source>
        <dbReference type="ARBA" id="ARBA00023268"/>
    </source>
</evidence>
<keyword evidence="2 7" id="KW-0378">Hydrolase</keyword>
<reference evidence="9 10" key="1">
    <citation type="submission" date="2019-08" db="EMBL/GenBank/DDBJ databases">
        <authorList>
            <person name="Vazquez-Campos X."/>
        </authorList>
    </citation>
    <scope>NUCLEOTIDE SEQUENCE [LARGE SCALE GENOMIC DNA]</scope>
    <source>
        <strain evidence="9">LFW-283_2</strain>
    </source>
</reference>
<evidence type="ECO:0000256" key="2">
    <source>
        <dbReference type="ARBA" id="ARBA00022801"/>
    </source>
</evidence>
<evidence type="ECO:0000256" key="6">
    <source>
        <dbReference type="ARBA" id="ARBA00023295"/>
    </source>
</evidence>
<dbReference type="HAMAP" id="MF_00241">
    <property type="entry name" value="Ogg"/>
    <property type="match status" value="1"/>
</dbReference>
<sequence length="206" mass="23625">MSLLSKIRLLSSKPISRTISSRLASFSRLGKQPNKKVFEELCFCLLTANYTSAGGIKIQKEIGRGFLSLSQVQLAQKLKSLGYRFPNTRARYIYEARKHLSELKILKTNKSQIELREWLASNVLGLGYKEASHFLRNTGYFDLAIIDFHILDLVVSEYRIKKPKSLSKTKYLEIEKKLAGLAKKLNMSQGELDLYLWYLETGKVLK</sequence>
<dbReference type="EC" id="4.2.99.18" evidence="7"/>
<dbReference type="GO" id="GO:0016799">
    <property type="term" value="F:hydrolase activity, hydrolyzing N-glycosyl compounds"/>
    <property type="evidence" value="ECO:0007669"/>
    <property type="project" value="UniProtKB-UniRule"/>
</dbReference>
<feature type="site" description="Important for guanine/8-oxoguanine distinction" evidence="7">
    <location>
        <position position="206"/>
    </location>
</feature>
<evidence type="ECO:0000256" key="1">
    <source>
        <dbReference type="ARBA" id="ARBA00022763"/>
    </source>
</evidence>
<dbReference type="PIRSF" id="PIRSF005954">
    <property type="entry name" value="Thrmst_ogg"/>
    <property type="match status" value="1"/>
</dbReference>
<comment type="function">
    <text evidence="7">Catalyzes the excision of an oxidatively damaged form of guanine (7,8-dihydro-8-oxoguanine = 8-oxoG) from DNA. Also cleaves the DNA backbone at apurinic/apyrimidinic sites (AP sites).</text>
</comment>
<keyword evidence="5 7" id="KW-0511">Multifunctional enzyme</keyword>
<dbReference type="Gene3D" id="1.10.1670.10">
    <property type="entry name" value="Helix-hairpin-Helix base-excision DNA repair enzymes (C-terminal)"/>
    <property type="match status" value="1"/>
</dbReference>
<dbReference type="EMBL" id="CABMJJ010000009">
    <property type="protein sequence ID" value="VVC04433.1"/>
    <property type="molecule type" value="Genomic_DNA"/>
</dbReference>
<dbReference type="GO" id="GO:0006284">
    <property type="term" value="P:base-excision repair"/>
    <property type="evidence" value="ECO:0007669"/>
    <property type="project" value="UniProtKB-UniRule"/>
</dbReference>
<dbReference type="NCBIfam" id="NF002305">
    <property type="entry name" value="PRK01229.1"/>
    <property type="match status" value="1"/>
</dbReference>
<dbReference type="CDD" id="cd00056">
    <property type="entry name" value="ENDO3c"/>
    <property type="match status" value="1"/>
</dbReference>
<comment type="similarity">
    <text evidence="7">Belongs to the type-2 OGG1 family.</text>
</comment>
<dbReference type="Gene3D" id="1.10.340.30">
    <property type="entry name" value="Hypothetical protein, domain 2"/>
    <property type="match status" value="1"/>
</dbReference>
<evidence type="ECO:0000256" key="4">
    <source>
        <dbReference type="ARBA" id="ARBA00023239"/>
    </source>
</evidence>
<gene>
    <name evidence="7 9" type="primary">ogg</name>
    <name evidence="9" type="ORF">LFW2832_00948</name>
</gene>
<comment type="caution">
    <text evidence="9">The sequence shown here is derived from an EMBL/GenBank/DDBJ whole genome shotgun (WGS) entry which is preliminary data.</text>
</comment>
<dbReference type="InterPro" id="IPR012092">
    <property type="entry name" value="DNA_glyclase/AP_lyase_Ogg"/>
</dbReference>